<protein>
    <recommendedName>
        <fullName evidence="4">C2H2-type domain-containing protein</fullName>
    </recommendedName>
</protein>
<sequence length="377" mass="42503">MCAVQLMRASVHERISAAAEDFLLQVDRGPEAARVLMLRPLLIERLKAAAEAIVGLFEETVAEYEDIVQRSEREICRQRRLLDAVLKPEVRLHRADVQQLKVNEEAVPSEYQDWIPSVDQEDSEPPHIKEEQNEQWISQEGEQLQELEQTDIIKFTFTPDTVKTEGDEEETQSSQLYQSQTEEDRKDCGGPEPAGNSGPDVHLQPCPEDTAIYTDVDGIETREPKPMHPSIIRSGRQLVSTSHHGFDQFGCPLCPKFITSRGDTIRRHLNAHVHNAVHLQDTIICRCNMSCRGTGHYHCPNCSKTIMRREDMVLHVTGCKRTNDVTPAPGETTSLVSHPSRTPRADISPPALSSSLVFIPNICFTRDVGTCFRIHKT</sequence>
<dbReference type="AlphaFoldDB" id="A0A9N7VBW5"/>
<feature type="compositionally biased region" description="Polar residues" evidence="1">
    <location>
        <begin position="331"/>
        <end position="340"/>
    </location>
</feature>
<name>A0A9N7VBW5_PLEPL</name>
<evidence type="ECO:0000313" key="2">
    <source>
        <dbReference type="EMBL" id="CAB1446487.1"/>
    </source>
</evidence>
<gene>
    <name evidence="2" type="ORF">PLEPLA_LOCUS34213</name>
</gene>
<dbReference type="Proteomes" id="UP001153269">
    <property type="component" value="Unassembled WGS sequence"/>
</dbReference>
<accession>A0A9N7VBW5</accession>
<feature type="region of interest" description="Disordered" evidence="1">
    <location>
        <begin position="162"/>
        <end position="207"/>
    </location>
</feature>
<dbReference type="EMBL" id="CADEAL010003917">
    <property type="protein sequence ID" value="CAB1446487.1"/>
    <property type="molecule type" value="Genomic_DNA"/>
</dbReference>
<comment type="caution">
    <text evidence="2">The sequence shown here is derived from an EMBL/GenBank/DDBJ whole genome shotgun (WGS) entry which is preliminary data.</text>
</comment>
<proteinExistence type="predicted"/>
<keyword evidence="3" id="KW-1185">Reference proteome</keyword>
<evidence type="ECO:0000313" key="3">
    <source>
        <dbReference type="Proteomes" id="UP001153269"/>
    </source>
</evidence>
<organism evidence="2 3">
    <name type="scientific">Pleuronectes platessa</name>
    <name type="common">European plaice</name>
    <dbReference type="NCBI Taxonomy" id="8262"/>
    <lineage>
        <taxon>Eukaryota</taxon>
        <taxon>Metazoa</taxon>
        <taxon>Chordata</taxon>
        <taxon>Craniata</taxon>
        <taxon>Vertebrata</taxon>
        <taxon>Euteleostomi</taxon>
        <taxon>Actinopterygii</taxon>
        <taxon>Neopterygii</taxon>
        <taxon>Teleostei</taxon>
        <taxon>Neoteleostei</taxon>
        <taxon>Acanthomorphata</taxon>
        <taxon>Carangaria</taxon>
        <taxon>Pleuronectiformes</taxon>
        <taxon>Pleuronectoidei</taxon>
        <taxon>Pleuronectidae</taxon>
        <taxon>Pleuronectes</taxon>
    </lineage>
</organism>
<evidence type="ECO:0008006" key="4">
    <source>
        <dbReference type="Google" id="ProtNLM"/>
    </source>
</evidence>
<evidence type="ECO:0000256" key="1">
    <source>
        <dbReference type="SAM" id="MobiDB-lite"/>
    </source>
</evidence>
<feature type="region of interest" description="Disordered" evidence="1">
    <location>
        <begin position="324"/>
        <end position="346"/>
    </location>
</feature>
<reference evidence="2" key="1">
    <citation type="submission" date="2020-03" db="EMBL/GenBank/DDBJ databases">
        <authorList>
            <person name="Weist P."/>
        </authorList>
    </citation>
    <scope>NUCLEOTIDE SEQUENCE</scope>
</reference>